<dbReference type="SMART" id="SM00388">
    <property type="entry name" value="HisKA"/>
    <property type="match status" value="1"/>
</dbReference>
<dbReference type="Gene3D" id="1.10.287.130">
    <property type="match status" value="1"/>
</dbReference>
<dbReference type="SUPFAM" id="SSF47384">
    <property type="entry name" value="Homodimeric domain of signal transducing histidine kinase"/>
    <property type="match status" value="1"/>
</dbReference>
<keyword evidence="10" id="KW-1185">Reference proteome</keyword>
<dbReference type="PROSITE" id="PS50113">
    <property type="entry name" value="PAC"/>
    <property type="match status" value="1"/>
</dbReference>
<dbReference type="PANTHER" id="PTHR43065">
    <property type="entry name" value="SENSOR HISTIDINE KINASE"/>
    <property type="match status" value="1"/>
</dbReference>
<dbReference type="SMART" id="SM00448">
    <property type="entry name" value="REC"/>
    <property type="match status" value="1"/>
</dbReference>
<organism evidence="9 10">
    <name type="scientific">Sphingobium agri</name>
    <dbReference type="NCBI Taxonomy" id="2933566"/>
    <lineage>
        <taxon>Bacteria</taxon>
        <taxon>Pseudomonadati</taxon>
        <taxon>Pseudomonadota</taxon>
        <taxon>Alphaproteobacteria</taxon>
        <taxon>Sphingomonadales</taxon>
        <taxon>Sphingomonadaceae</taxon>
        <taxon>Sphingobium</taxon>
    </lineage>
</organism>
<dbReference type="Proteomes" id="UP001203512">
    <property type="component" value="Unassembled WGS sequence"/>
</dbReference>
<dbReference type="InterPro" id="IPR001789">
    <property type="entry name" value="Sig_transdc_resp-reg_receiver"/>
</dbReference>
<dbReference type="InterPro" id="IPR035965">
    <property type="entry name" value="PAS-like_dom_sf"/>
</dbReference>
<dbReference type="InterPro" id="IPR005467">
    <property type="entry name" value="His_kinase_dom"/>
</dbReference>
<feature type="domain" description="Response regulatory" evidence="7">
    <location>
        <begin position="580"/>
        <end position="695"/>
    </location>
</feature>
<comment type="catalytic activity">
    <reaction evidence="1">
        <text>ATP + protein L-histidine = ADP + protein N-phospho-L-histidine.</text>
        <dbReference type="EC" id="2.7.13.3"/>
    </reaction>
</comment>
<evidence type="ECO:0000256" key="4">
    <source>
        <dbReference type="PROSITE-ProRule" id="PRU00169"/>
    </source>
</evidence>
<evidence type="ECO:0000256" key="1">
    <source>
        <dbReference type="ARBA" id="ARBA00000085"/>
    </source>
</evidence>
<reference evidence="9 10" key="1">
    <citation type="submission" date="2022-04" db="EMBL/GenBank/DDBJ databases">
        <authorList>
            <person name="Huq M.A."/>
        </authorList>
    </citation>
    <scope>NUCLEOTIDE SEQUENCE [LARGE SCALE GENOMIC DNA]</scope>
    <source>
        <strain evidence="9 10">MAH-33</strain>
    </source>
</reference>
<dbReference type="InterPro" id="IPR004358">
    <property type="entry name" value="Sig_transdc_His_kin-like_C"/>
</dbReference>
<dbReference type="EC" id="2.7.13.3" evidence="2"/>
<evidence type="ECO:0000256" key="5">
    <source>
        <dbReference type="SAM" id="Coils"/>
    </source>
</evidence>
<accession>A0ABT0DU12</accession>
<dbReference type="InterPro" id="IPR003661">
    <property type="entry name" value="HisK_dim/P_dom"/>
</dbReference>
<dbReference type="SMART" id="SM00387">
    <property type="entry name" value="HATPase_c"/>
    <property type="match status" value="1"/>
</dbReference>
<protein>
    <recommendedName>
        <fullName evidence="2">histidine kinase</fullName>
        <ecNumber evidence="2">2.7.13.3</ecNumber>
    </recommendedName>
</protein>
<evidence type="ECO:0000256" key="2">
    <source>
        <dbReference type="ARBA" id="ARBA00012438"/>
    </source>
</evidence>
<dbReference type="Pfam" id="PF02518">
    <property type="entry name" value="HATPase_c"/>
    <property type="match status" value="1"/>
</dbReference>
<dbReference type="InterPro" id="IPR013656">
    <property type="entry name" value="PAS_4"/>
</dbReference>
<feature type="modified residue" description="4-aspartylphosphate" evidence="4">
    <location>
        <position position="630"/>
    </location>
</feature>
<sequence length="697" mass="75818">MHKAASPSLRVLVSAPYGSDAESVTRLLQGEGHPVQICPTLIDVAHAIDEQTGVVLVTEEALLANLEPLRLALEAQPAWSDVPFVLLAGRQAGRFASSEAVRRRLPDNALSVILLERPVSGESLISAVASGIRARQKQLLIRDQFAAIDAERSRLNTLLENLPVGVAFVNADGSTLLSNPAFRRFLPSGEIPARLPNAEELWEGYEEDGSRITRDRFVTMRALRGELVRGIEFLHHPPDRPSVWTRVSGVPLRDPSGSRVTGSISVIVDIDEQKRGQQALAEAAQRLEQEVDVRTRELRDALARLEAEAEERARAEEALRQAQKMEAVGQLTGGIAHDFNNMLTGIIGAIDILKRRIASGRLDDLERFMDAASTSAQRAAGLTARLLAFSRRQSLDSRPTDVCKLIHSLEDLLRRTMSESIEVEILSSSPTLPPALVDANQLESAIINLAINARDAMPDGGRLTLSCEEVELDEECCARNPGVAPGRYIMVGVSDTGVGIDGDTLDKVFDPFFTTKPIGQGTGLGLSMVYGFAKQSNGLVRIDSQVGEGTMVKIFLPVADMQPHEAPAESAAIHHGDGQSVLLVEDDESVRLLVRDVLEELGYEATEAADGQQAVRILESGRRFDLMISDVGLPGMNGRQLAEIAREHLTDLPILFVTGYAEGAAVRGGFLSDNMQMITKPFQIEMLSARIREMLES</sequence>
<dbReference type="Gene3D" id="3.30.565.10">
    <property type="entry name" value="Histidine kinase-like ATPase, C-terminal domain"/>
    <property type="match status" value="1"/>
</dbReference>
<dbReference type="SUPFAM" id="SSF55785">
    <property type="entry name" value="PYP-like sensor domain (PAS domain)"/>
    <property type="match status" value="1"/>
</dbReference>
<dbReference type="PRINTS" id="PR00344">
    <property type="entry name" value="BCTRLSENSOR"/>
</dbReference>
<evidence type="ECO:0000259" key="7">
    <source>
        <dbReference type="PROSITE" id="PS50110"/>
    </source>
</evidence>
<evidence type="ECO:0000259" key="8">
    <source>
        <dbReference type="PROSITE" id="PS50113"/>
    </source>
</evidence>
<proteinExistence type="predicted"/>
<dbReference type="CDD" id="cd00082">
    <property type="entry name" value="HisKA"/>
    <property type="match status" value="1"/>
</dbReference>
<evidence type="ECO:0000313" key="9">
    <source>
        <dbReference type="EMBL" id="MCK0530597.1"/>
    </source>
</evidence>
<evidence type="ECO:0000256" key="3">
    <source>
        <dbReference type="ARBA" id="ARBA00022553"/>
    </source>
</evidence>
<keyword evidence="3 4" id="KW-0597">Phosphoprotein</keyword>
<dbReference type="SUPFAM" id="SSF55874">
    <property type="entry name" value="ATPase domain of HSP90 chaperone/DNA topoisomerase II/histidine kinase"/>
    <property type="match status" value="1"/>
</dbReference>
<comment type="caution">
    <text evidence="9">The sequence shown here is derived from an EMBL/GenBank/DDBJ whole genome shotgun (WGS) entry which is preliminary data.</text>
</comment>
<dbReference type="PROSITE" id="PS50110">
    <property type="entry name" value="RESPONSE_REGULATORY"/>
    <property type="match status" value="1"/>
</dbReference>
<name>A0ABT0DU12_9SPHN</name>
<feature type="domain" description="Histidine kinase" evidence="6">
    <location>
        <begin position="334"/>
        <end position="560"/>
    </location>
</feature>
<evidence type="ECO:0000259" key="6">
    <source>
        <dbReference type="PROSITE" id="PS50109"/>
    </source>
</evidence>
<dbReference type="SUPFAM" id="SSF52172">
    <property type="entry name" value="CheY-like"/>
    <property type="match status" value="1"/>
</dbReference>
<feature type="domain" description="PAC" evidence="8">
    <location>
        <begin position="229"/>
        <end position="282"/>
    </location>
</feature>
<dbReference type="Gene3D" id="3.30.450.20">
    <property type="entry name" value="PAS domain"/>
    <property type="match status" value="1"/>
</dbReference>
<dbReference type="Pfam" id="PF08448">
    <property type="entry name" value="PAS_4"/>
    <property type="match status" value="1"/>
</dbReference>
<feature type="coiled-coil region" evidence="5">
    <location>
        <begin position="270"/>
        <end position="328"/>
    </location>
</feature>
<dbReference type="Gene3D" id="3.40.50.2300">
    <property type="match status" value="1"/>
</dbReference>
<dbReference type="InterPro" id="IPR036097">
    <property type="entry name" value="HisK_dim/P_sf"/>
</dbReference>
<dbReference type="InterPro" id="IPR003594">
    <property type="entry name" value="HATPase_dom"/>
</dbReference>
<dbReference type="PANTHER" id="PTHR43065:SF42">
    <property type="entry name" value="TWO-COMPONENT SENSOR PPRA"/>
    <property type="match status" value="1"/>
</dbReference>
<dbReference type="EMBL" id="JALKHS010000005">
    <property type="protein sequence ID" value="MCK0530597.1"/>
    <property type="molecule type" value="Genomic_DNA"/>
</dbReference>
<gene>
    <name evidence="9" type="ORF">MU848_03240</name>
</gene>
<keyword evidence="5" id="KW-0175">Coiled coil</keyword>
<dbReference type="InterPro" id="IPR036890">
    <property type="entry name" value="HATPase_C_sf"/>
</dbReference>
<dbReference type="Pfam" id="PF00512">
    <property type="entry name" value="HisKA"/>
    <property type="match status" value="1"/>
</dbReference>
<evidence type="ECO:0000313" key="10">
    <source>
        <dbReference type="Proteomes" id="UP001203512"/>
    </source>
</evidence>
<dbReference type="InterPro" id="IPR011006">
    <property type="entry name" value="CheY-like_superfamily"/>
</dbReference>
<dbReference type="PROSITE" id="PS50109">
    <property type="entry name" value="HIS_KIN"/>
    <property type="match status" value="1"/>
</dbReference>
<dbReference type="Pfam" id="PF00072">
    <property type="entry name" value="Response_reg"/>
    <property type="match status" value="1"/>
</dbReference>
<dbReference type="InterPro" id="IPR000700">
    <property type="entry name" value="PAS-assoc_C"/>
</dbReference>